<feature type="compositionally biased region" description="Pro residues" evidence="1">
    <location>
        <begin position="63"/>
        <end position="72"/>
    </location>
</feature>
<name>A0A8H5WEU5_9HYPO</name>
<feature type="compositionally biased region" description="Pro residues" evidence="1">
    <location>
        <begin position="178"/>
        <end position="194"/>
    </location>
</feature>
<keyword evidence="3" id="KW-1185">Reference proteome</keyword>
<evidence type="ECO:0000256" key="1">
    <source>
        <dbReference type="SAM" id="MobiDB-lite"/>
    </source>
</evidence>
<reference evidence="2 3" key="1">
    <citation type="submission" date="2020-05" db="EMBL/GenBank/DDBJ databases">
        <title>Identification and distribution of gene clusters putatively required for synthesis of sphingolipid metabolism inhibitors in phylogenetically diverse species of the filamentous fungus Fusarium.</title>
        <authorList>
            <person name="Kim H.-S."/>
            <person name="Busman M."/>
            <person name="Brown D.W."/>
            <person name="Divon H."/>
            <person name="Uhlig S."/>
            <person name="Proctor R.H."/>
        </authorList>
    </citation>
    <scope>NUCLEOTIDE SEQUENCE [LARGE SCALE GENOMIC DNA]</scope>
    <source>
        <strain evidence="2 3">NRRL 25311</strain>
    </source>
</reference>
<gene>
    <name evidence="2" type="ORF">FDENT_14205</name>
</gene>
<dbReference type="AlphaFoldDB" id="A0A8H5WEU5"/>
<feature type="region of interest" description="Disordered" evidence="1">
    <location>
        <begin position="48"/>
        <end position="303"/>
    </location>
</feature>
<dbReference type="Proteomes" id="UP000562682">
    <property type="component" value="Unassembled WGS sequence"/>
</dbReference>
<protein>
    <submittedName>
        <fullName evidence="2">Uncharacterized protein</fullName>
    </submittedName>
</protein>
<evidence type="ECO:0000313" key="3">
    <source>
        <dbReference type="Proteomes" id="UP000562682"/>
    </source>
</evidence>
<sequence length="303" mass="32765">MKFLRTGLKVFLSVQRTLKAAEKNGSAAKPLLVELELQASHRLPEEDWYTNRDCGVQGSYGYGPPPPPPPPSSGGTSSYGPQAPSYPQHGQGRGGHHGRGRGGHYNGGRGDYHGSPQGHYEYNGQPYPPHHNPPPYSAAHPPAGSYPPQPQWGPEHGHPPHGHPQGSMPPGNYHPNYPAQPYPPSQYPQQPPYGAPQAYPYQGPPPPNQAQWSGAGQPPGGPYSNGRGRGGYNDRNGPKPPLNGPVRPGYEHEAMPPANGYGQPYPHDPRAVHYPPPQYPAYPGPPLPPGHHQDGYYGHNNRR</sequence>
<evidence type="ECO:0000313" key="2">
    <source>
        <dbReference type="EMBL" id="KAF5657406.1"/>
    </source>
</evidence>
<feature type="non-terminal residue" evidence="2">
    <location>
        <position position="1"/>
    </location>
</feature>
<feature type="compositionally biased region" description="Low complexity" evidence="1">
    <location>
        <begin position="163"/>
        <end position="177"/>
    </location>
</feature>
<comment type="caution">
    <text evidence="2">The sequence shown here is derived from an EMBL/GenBank/DDBJ whole genome shotgun (WGS) entry which is preliminary data.</text>
</comment>
<dbReference type="EMBL" id="JAAOAK010000767">
    <property type="protein sequence ID" value="KAF5657406.1"/>
    <property type="molecule type" value="Genomic_DNA"/>
</dbReference>
<feature type="compositionally biased region" description="Pro residues" evidence="1">
    <location>
        <begin position="274"/>
        <end position="289"/>
    </location>
</feature>
<accession>A0A8H5WEU5</accession>
<feature type="compositionally biased region" description="Pro residues" evidence="1">
    <location>
        <begin position="126"/>
        <end position="136"/>
    </location>
</feature>
<organism evidence="2 3">
    <name type="scientific">Fusarium denticulatum</name>
    <dbReference type="NCBI Taxonomy" id="48507"/>
    <lineage>
        <taxon>Eukaryota</taxon>
        <taxon>Fungi</taxon>
        <taxon>Dikarya</taxon>
        <taxon>Ascomycota</taxon>
        <taxon>Pezizomycotina</taxon>
        <taxon>Sordariomycetes</taxon>
        <taxon>Hypocreomycetidae</taxon>
        <taxon>Hypocreales</taxon>
        <taxon>Nectriaceae</taxon>
        <taxon>Fusarium</taxon>
        <taxon>Fusarium fujikuroi species complex</taxon>
    </lineage>
</organism>
<proteinExistence type="predicted"/>